<dbReference type="KEGG" id="mxa:MXAN_1723"/>
<dbReference type="HOGENOM" id="CLU_2826618_0_0_7"/>
<evidence type="ECO:0000313" key="1">
    <source>
        <dbReference type="EMBL" id="ABF90038.1"/>
    </source>
</evidence>
<dbReference type="Proteomes" id="UP000002402">
    <property type="component" value="Chromosome"/>
</dbReference>
<sequence length="66" mass="7658">MQSVVVRVTNSASARMFLTNALVSRCLNGEPRRKTARYWQHPRLEREPTPQWKRMRGDAFAEKAGI</sequence>
<keyword evidence="2" id="KW-1185">Reference proteome</keyword>
<gene>
    <name evidence="1" type="ordered locus">MXAN_1723</name>
</gene>
<reference evidence="1 2" key="1">
    <citation type="journal article" date="2006" name="Proc. Natl. Acad. Sci. U.S.A.">
        <title>Evolution of sensory complexity recorded in a myxobacterial genome.</title>
        <authorList>
            <person name="Goldman B.S."/>
            <person name="Nierman W.C."/>
            <person name="Kaiser D."/>
            <person name="Slater S.C."/>
            <person name="Durkin A.S."/>
            <person name="Eisen J.A."/>
            <person name="Ronning C.M."/>
            <person name="Barbazuk W.B."/>
            <person name="Blanchard M."/>
            <person name="Field C."/>
            <person name="Halling C."/>
            <person name="Hinkle G."/>
            <person name="Iartchuk O."/>
            <person name="Kim H.S."/>
            <person name="Mackenzie C."/>
            <person name="Madupu R."/>
            <person name="Miller N."/>
            <person name="Shvartsbeyn A."/>
            <person name="Sullivan S.A."/>
            <person name="Vaudin M."/>
            <person name="Wiegand R."/>
            <person name="Kaplan H.B."/>
        </authorList>
    </citation>
    <scope>NUCLEOTIDE SEQUENCE [LARGE SCALE GENOMIC DNA]</scope>
    <source>
        <strain evidence="2">DK1622</strain>
    </source>
</reference>
<dbReference type="STRING" id="246197.MXAN_1723"/>
<name>Q1DBJ9_MYXXD</name>
<dbReference type="AlphaFoldDB" id="Q1DBJ9"/>
<proteinExistence type="predicted"/>
<organism evidence="1 2">
    <name type="scientific">Myxococcus xanthus (strain DK1622)</name>
    <dbReference type="NCBI Taxonomy" id="246197"/>
    <lineage>
        <taxon>Bacteria</taxon>
        <taxon>Pseudomonadati</taxon>
        <taxon>Myxococcota</taxon>
        <taxon>Myxococcia</taxon>
        <taxon>Myxococcales</taxon>
        <taxon>Cystobacterineae</taxon>
        <taxon>Myxococcaceae</taxon>
        <taxon>Myxococcus</taxon>
    </lineage>
</organism>
<dbReference type="EMBL" id="CP000113">
    <property type="protein sequence ID" value="ABF90038.1"/>
    <property type="molecule type" value="Genomic_DNA"/>
</dbReference>
<protein>
    <submittedName>
        <fullName evidence="1">Uncharacterized protein</fullName>
    </submittedName>
</protein>
<dbReference type="EnsemblBacteria" id="ABF90038">
    <property type="protein sequence ID" value="ABF90038"/>
    <property type="gene ID" value="MXAN_1723"/>
</dbReference>
<evidence type="ECO:0000313" key="2">
    <source>
        <dbReference type="Proteomes" id="UP000002402"/>
    </source>
</evidence>
<accession>Q1DBJ9</accession>